<gene>
    <name evidence="8" type="ORF">J2W40_003436</name>
</gene>
<dbReference type="SUPFAM" id="SSF56935">
    <property type="entry name" value="Porins"/>
    <property type="match status" value="1"/>
</dbReference>
<comment type="similarity">
    <text evidence="4">Belongs to the TonB-dependent receptor family.</text>
</comment>
<dbReference type="Pfam" id="PF07715">
    <property type="entry name" value="Plug"/>
    <property type="match status" value="1"/>
</dbReference>
<dbReference type="InterPro" id="IPR013784">
    <property type="entry name" value="Carb-bd-like_fold"/>
</dbReference>
<dbReference type="SUPFAM" id="SSF49452">
    <property type="entry name" value="Starch-binding domain-like"/>
    <property type="match status" value="1"/>
</dbReference>
<sequence>MIHSCRATLLAGAALCLFTSLPAAAQMTDSGAAQTASGQISGVVVDRNGNLVAGATVQLEGSNLVETTGADGRFLIRSAPTGQARVLVRYFGSDSATQDVTVTAGRTAEMRVAMGGADIVDQDGQIVVMASRPIAESEAAALQLQRSSTALVSIIAADSIGRFPDQNIAASLGRLPGVAVQRDQGQDRFISLRGARTSWTTISFDGINVISPAGRTTRFDTIPSAIASKVAVRKAVTADLTGEAVAGQVDIMTRSAFDYPGLKVAADVGLGFSELGGGRQYNVTTHVSDRFLNDTVGILLSASRFEMDMITDNFEAGWEVAPEDREAGSESRIWAHNTQNKLYRLTRSNTAFSGRLDWRPSSEHEFFLSSVHTEFRDDELRSAYVFDFDDGAVRTDNTAPQLTARRTGYADIRTGNTPLNGTIYGGEIDSTLNSNSSRQRIFTNTLGGNHILGDWGATWRLNYTRAQADSRPPFGSTWRSPANRALRPSIVYDLSNPDLHKVQLYDTLVDANGNYSLGRLRDAITPTELEFVTFTRNNQRDQTDAYTARLDFDRVIQLFGHDTKIQFGGQYNKRTKESNRTVIEARAADLLAKGIALPRQEAFASNDPLKVGIPLGYSFRYFDSEAGAALLDSYIAAGASRIQPNTSENNNYVVTEKVYAGYLMGTMYFDRGNIVAGARVERVDNTGTALVNFGGTFVPTTTGSGNTMVFPSIHLNYDATDEIKLRLSLNTGAARPDYTLLRPNFTFSDQAETVSGGNPFATPEKAVGVDAYFEWYMANRGFLSVGVYYKKIRDVLFDSQLPQFGSNVLNSDGIDRSVYLYNTTINGGKGEIKGLELAYSQPFEGLLKSIGAPEWLQGFGFQGNLTLNDSTAKTPDGRNVKLPGASDLIYNASLYYEQYGLSLRASWQKRDAWLDSLGGDAVVGDNYWSSVGRLDMSARYAISPRVELFVDANNLLDEPGIRYVGNPSRTIEFEKFGARFMGGVRINLGGSGSRR</sequence>
<dbReference type="InterPro" id="IPR010104">
    <property type="entry name" value="TonB_rcpt_bac"/>
</dbReference>
<evidence type="ECO:0000256" key="5">
    <source>
        <dbReference type="SAM" id="SignalP"/>
    </source>
</evidence>
<dbReference type="NCBIfam" id="TIGR01782">
    <property type="entry name" value="TonB-Xanth-Caul"/>
    <property type="match status" value="1"/>
</dbReference>
<keyword evidence="2 4" id="KW-0472">Membrane</keyword>
<evidence type="ECO:0000313" key="8">
    <source>
        <dbReference type="EMBL" id="MDR7156592.1"/>
    </source>
</evidence>
<dbReference type="PANTHER" id="PTHR40980">
    <property type="entry name" value="PLUG DOMAIN-CONTAINING PROTEIN"/>
    <property type="match status" value="1"/>
</dbReference>
<dbReference type="Proteomes" id="UP001267638">
    <property type="component" value="Unassembled WGS sequence"/>
</dbReference>
<proteinExistence type="inferred from homology"/>
<evidence type="ECO:0000259" key="6">
    <source>
        <dbReference type="Pfam" id="PF00593"/>
    </source>
</evidence>
<keyword evidence="3" id="KW-0998">Cell outer membrane</keyword>
<keyword evidence="4" id="KW-0798">TonB box</keyword>
<feature type="chain" id="PRO_5046197826" evidence="5">
    <location>
        <begin position="26"/>
        <end position="995"/>
    </location>
</feature>
<feature type="signal peptide" evidence="5">
    <location>
        <begin position="1"/>
        <end position="25"/>
    </location>
</feature>
<evidence type="ECO:0000259" key="7">
    <source>
        <dbReference type="Pfam" id="PF07715"/>
    </source>
</evidence>
<feature type="domain" description="TonB-dependent receptor-like beta-barrel" evidence="6">
    <location>
        <begin position="511"/>
        <end position="955"/>
    </location>
</feature>
<evidence type="ECO:0000256" key="3">
    <source>
        <dbReference type="ARBA" id="ARBA00023237"/>
    </source>
</evidence>
<dbReference type="Pfam" id="PF00593">
    <property type="entry name" value="TonB_dep_Rec_b-barrel"/>
    <property type="match status" value="1"/>
</dbReference>
<dbReference type="RefSeq" id="WP_310227018.1">
    <property type="nucleotide sequence ID" value="NZ_JAVDWV010000017.1"/>
</dbReference>
<dbReference type="PANTHER" id="PTHR40980:SF4">
    <property type="entry name" value="TONB-DEPENDENT RECEPTOR-LIKE BETA-BARREL DOMAIN-CONTAINING PROTEIN"/>
    <property type="match status" value="1"/>
</dbReference>
<dbReference type="Gene3D" id="2.60.40.1120">
    <property type="entry name" value="Carboxypeptidase-like, regulatory domain"/>
    <property type="match status" value="1"/>
</dbReference>
<dbReference type="InterPro" id="IPR037066">
    <property type="entry name" value="Plug_dom_sf"/>
</dbReference>
<evidence type="ECO:0000256" key="4">
    <source>
        <dbReference type="RuleBase" id="RU003357"/>
    </source>
</evidence>
<comment type="caution">
    <text evidence="8">The sequence shown here is derived from an EMBL/GenBank/DDBJ whole genome shotgun (WGS) entry which is preliminary data.</text>
</comment>
<accession>A0ABU1X612</accession>
<feature type="domain" description="TonB-dependent receptor plug" evidence="7">
    <location>
        <begin position="146"/>
        <end position="247"/>
    </location>
</feature>
<dbReference type="InterPro" id="IPR000531">
    <property type="entry name" value="Beta-barrel_TonB"/>
</dbReference>
<keyword evidence="8" id="KW-0675">Receptor</keyword>
<dbReference type="Gene3D" id="2.40.170.20">
    <property type="entry name" value="TonB-dependent receptor, beta-barrel domain"/>
    <property type="match status" value="1"/>
</dbReference>
<evidence type="ECO:0000313" key="9">
    <source>
        <dbReference type="Proteomes" id="UP001267638"/>
    </source>
</evidence>
<dbReference type="InterPro" id="IPR036942">
    <property type="entry name" value="Beta-barrel_TonB_sf"/>
</dbReference>
<keyword evidence="9" id="KW-1185">Reference proteome</keyword>
<evidence type="ECO:0000256" key="1">
    <source>
        <dbReference type="ARBA" id="ARBA00004442"/>
    </source>
</evidence>
<dbReference type="InterPro" id="IPR012910">
    <property type="entry name" value="Plug_dom"/>
</dbReference>
<protein>
    <submittedName>
        <fullName evidence="8">TonB-dependent receptor</fullName>
    </submittedName>
</protein>
<comment type="subcellular location">
    <subcellularLocation>
        <location evidence="1 4">Cell outer membrane</location>
    </subcellularLocation>
</comment>
<dbReference type="Pfam" id="PF13620">
    <property type="entry name" value="CarboxypepD_reg"/>
    <property type="match status" value="1"/>
</dbReference>
<organism evidence="8 9">
    <name type="scientific">Sphingobium xenophagum</name>
    <dbReference type="NCBI Taxonomy" id="121428"/>
    <lineage>
        <taxon>Bacteria</taxon>
        <taxon>Pseudomonadati</taxon>
        <taxon>Pseudomonadota</taxon>
        <taxon>Alphaproteobacteria</taxon>
        <taxon>Sphingomonadales</taxon>
        <taxon>Sphingomonadaceae</taxon>
        <taxon>Sphingobium</taxon>
    </lineage>
</organism>
<name>A0ABU1X612_SPHXE</name>
<evidence type="ECO:0000256" key="2">
    <source>
        <dbReference type="ARBA" id="ARBA00023136"/>
    </source>
</evidence>
<keyword evidence="5" id="KW-0732">Signal</keyword>
<dbReference type="Gene3D" id="2.170.130.10">
    <property type="entry name" value="TonB-dependent receptor, plug domain"/>
    <property type="match status" value="1"/>
</dbReference>
<dbReference type="EMBL" id="JAVDWV010000017">
    <property type="protein sequence ID" value="MDR7156592.1"/>
    <property type="molecule type" value="Genomic_DNA"/>
</dbReference>
<reference evidence="8 9" key="1">
    <citation type="submission" date="2023-07" db="EMBL/GenBank/DDBJ databases">
        <title>Sorghum-associated microbial communities from plants grown in Nebraska, USA.</title>
        <authorList>
            <person name="Schachtman D."/>
        </authorList>
    </citation>
    <scope>NUCLEOTIDE SEQUENCE [LARGE SCALE GENOMIC DNA]</scope>
    <source>
        <strain evidence="8 9">4256</strain>
    </source>
</reference>